<dbReference type="GO" id="GO:0006108">
    <property type="term" value="P:malate metabolic process"/>
    <property type="evidence" value="ECO:0007669"/>
    <property type="project" value="TreeGrafter"/>
</dbReference>
<name>A0A5N6L3C3_9ROSI</name>
<dbReference type="PANTHER" id="PTHR23406:SF32">
    <property type="entry name" value="NADP-DEPENDENT MALIC ENZYME"/>
    <property type="match status" value="1"/>
</dbReference>
<dbReference type="SUPFAM" id="SSF53223">
    <property type="entry name" value="Aminoacid dehydrogenase-like, N-terminal domain"/>
    <property type="match status" value="1"/>
</dbReference>
<proteinExistence type="predicted"/>
<keyword evidence="2" id="KW-0560">Oxidoreductase</keyword>
<evidence type="ECO:0000313" key="3">
    <source>
        <dbReference type="EMBL" id="KAB8653869.1"/>
    </source>
</evidence>
<keyword evidence="4" id="KW-1185">Reference proteome</keyword>
<accession>A0A5N6L3C3</accession>
<evidence type="ECO:0000256" key="2">
    <source>
        <dbReference type="ARBA" id="ARBA00023002"/>
    </source>
</evidence>
<reference evidence="3 4" key="1">
    <citation type="submission" date="2019-06" db="EMBL/GenBank/DDBJ databases">
        <title>A chromosomal-level reference genome of Carpinus fangiana (Coryloideae, Betulaceae).</title>
        <authorList>
            <person name="Yang X."/>
            <person name="Wang Z."/>
            <person name="Zhang L."/>
            <person name="Hao G."/>
            <person name="Liu J."/>
            <person name="Yang Y."/>
        </authorList>
    </citation>
    <scope>NUCLEOTIDE SEQUENCE [LARGE SCALE GENOMIC DNA]</scope>
    <source>
        <strain evidence="3">Cfa_2016G</strain>
        <tissue evidence="3">Leaf</tissue>
    </source>
</reference>
<dbReference type="OrthoDB" id="5365701at2759"/>
<dbReference type="Proteomes" id="UP000327013">
    <property type="component" value="Unassembled WGS sequence"/>
</dbReference>
<sequence length="211" mass="23800">MSNFSNQIRASAAMIKRLRLTSSIPVLMRPRSFTTTEDDRPTIVHKRSLDILHDPWFNKGTAFSMTERDRLDLRGLLPPNVMSSEQQIERFRRRVRVHEWMGGNDSNVIPDSEVHSPGRKTEIEREQLLPVLHIPNLRTPDSAVVASVGAEALAVVGEPGGGVVLRAGEKEVPVPVVLQEGQRPFMAFHQNRPHFHEKFQGGEKSRSCNKN</sequence>
<dbReference type="InterPro" id="IPR046346">
    <property type="entry name" value="Aminoacid_DH-like_N_sf"/>
</dbReference>
<dbReference type="Gene3D" id="1.20.1370.30">
    <property type="match status" value="1"/>
</dbReference>
<evidence type="ECO:0000313" key="4">
    <source>
        <dbReference type="Proteomes" id="UP000327013"/>
    </source>
</evidence>
<gene>
    <name evidence="3" type="ORF">FH972_026167</name>
</gene>
<dbReference type="EMBL" id="VIBQ01000081">
    <property type="protein sequence ID" value="KAB8653869.1"/>
    <property type="molecule type" value="Genomic_DNA"/>
</dbReference>
<dbReference type="AlphaFoldDB" id="A0A5N6L3C3"/>
<dbReference type="GO" id="GO:0005739">
    <property type="term" value="C:mitochondrion"/>
    <property type="evidence" value="ECO:0007669"/>
    <property type="project" value="TreeGrafter"/>
</dbReference>
<organism evidence="3 4">
    <name type="scientific">Carpinus fangiana</name>
    <dbReference type="NCBI Taxonomy" id="176857"/>
    <lineage>
        <taxon>Eukaryota</taxon>
        <taxon>Viridiplantae</taxon>
        <taxon>Streptophyta</taxon>
        <taxon>Embryophyta</taxon>
        <taxon>Tracheophyta</taxon>
        <taxon>Spermatophyta</taxon>
        <taxon>Magnoliopsida</taxon>
        <taxon>eudicotyledons</taxon>
        <taxon>Gunneridae</taxon>
        <taxon>Pentapetalae</taxon>
        <taxon>rosids</taxon>
        <taxon>fabids</taxon>
        <taxon>Fagales</taxon>
        <taxon>Betulaceae</taxon>
        <taxon>Carpinus</taxon>
    </lineage>
</organism>
<comment type="caution">
    <text evidence="3">The sequence shown here is derived from an EMBL/GenBank/DDBJ whole genome shotgun (WGS) entry which is preliminary data.</text>
</comment>
<evidence type="ECO:0000256" key="1">
    <source>
        <dbReference type="ARBA" id="ARBA00001946"/>
    </source>
</evidence>
<dbReference type="GO" id="GO:0004471">
    <property type="term" value="F:malate dehydrogenase (decarboxylating) (NAD+) activity"/>
    <property type="evidence" value="ECO:0007669"/>
    <property type="project" value="TreeGrafter"/>
</dbReference>
<protein>
    <submittedName>
        <fullName evidence="3">Uncharacterized protein</fullName>
    </submittedName>
</protein>
<dbReference type="PANTHER" id="PTHR23406">
    <property type="entry name" value="MALIC ENZYME-RELATED"/>
    <property type="match status" value="1"/>
</dbReference>
<comment type="cofactor">
    <cofactor evidence="1">
        <name>Mg(2+)</name>
        <dbReference type="ChEBI" id="CHEBI:18420"/>
    </cofactor>
</comment>